<protein>
    <submittedName>
        <fullName evidence="2">Uncharacterized protein</fullName>
    </submittedName>
</protein>
<sequence length="117" mass="12789">MTSVPWTLFAIGTEAILLFSIGLATATVGFWITRIAELQNITEDAARTAAQYPLALYPKWLQSLLLVVVPVGFVSYVPSLYIVRGEYGVWLLAGTALAALLCLAGSLAFWRYGLTKY</sequence>
<dbReference type="PANTHER" id="PTHR36833:SF1">
    <property type="entry name" value="INTEGRAL MEMBRANE TRANSPORT PROTEIN"/>
    <property type="match status" value="1"/>
</dbReference>
<dbReference type="Pfam" id="PF06182">
    <property type="entry name" value="ABC2_membrane_6"/>
    <property type="match status" value="1"/>
</dbReference>
<dbReference type="PANTHER" id="PTHR36833">
    <property type="entry name" value="SLR0610 PROTEIN-RELATED"/>
    <property type="match status" value="1"/>
</dbReference>
<dbReference type="AlphaFoldDB" id="A0A7X2Z9Q4"/>
<keyword evidence="1" id="KW-1133">Transmembrane helix</keyword>
<feature type="transmembrane region" description="Helical" evidence="1">
    <location>
        <begin position="6"/>
        <end position="32"/>
    </location>
</feature>
<comment type="caution">
    <text evidence="2">The sequence shown here is derived from an EMBL/GenBank/DDBJ whole genome shotgun (WGS) entry which is preliminary data.</text>
</comment>
<evidence type="ECO:0000256" key="1">
    <source>
        <dbReference type="SAM" id="Phobius"/>
    </source>
</evidence>
<proteinExistence type="predicted"/>
<evidence type="ECO:0000313" key="2">
    <source>
        <dbReference type="EMBL" id="MUG70208.1"/>
    </source>
</evidence>
<evidence type="ECO:0000313" key="3">
    <source>
        <dbReference type="Proteomes" id="UP000450917"/>
    </source>
</evidence>
<gene>
    <name evidence="2" type="ORF">GNP93_05895</name>
</gene>
<dbReference type="EMBL" id="WNZX01000003">
    <property type="protein sequence ID" value="MUG70208.1"/>
    <property type="molecule type" value="Genomic_DNA"/>
</dbReference>
<keyword evidence="1" id="KW-0472">Membrane</keyword>
<organism evidence="2 3">
    <name type="scientific">Paenibacillus validus</name>
    <dbReference type="NCBI Taxonomy" id="44253"/>
    <lineage>
        <taxon>Bacteria</taxon>
        <taxon>Bacillati</taxon>
        <taxon>Bacillota</taxon>
        <taxon>Bacilli</taxon>
        <taxon>Bacillales</taxon>
        <taxon>Paenibacillaceae</taxon>
        <taxon>Paenibacillus</taxon>
    </lineage>
</organism>
<dbReference type="InterPro" id="IPR010390">
    <property type="entry name" value="ABC-2_transporter-like"/>
</dbReference>
<feature type="transmembrane region" description="Helical" evidence="1">
    <location>
        <begin position="89"/>
        <end position="110"/>
    </location>
</feature>
<keyword evidence="3" id="KW-1185">Reference proteome</keyword>
<reference evidence="2 3" key="1">
    <citation type="submission" date="2019-11" db="EMBL/GenBank/DDBJ databases">
        <title>Draft genome sequences of five Paenibacillus species of dairy origin.</title>
        <authorList>
            <person name="Olajide A.M."/>
            <person name="Chen S."/>
            <person name="Lapointe G."/>
        </authorList>
    </citation>
    <scope>NUCLEOTIDE SEQUENCE [LARGE SCALE GENOMIC DNA]</scope>
    <source>
        <strain evidence="2 3">2CS3</strain>
    </source>
</reference>
<dbReference type="Proteomes" id="UP000450917">
    <property type="component" value="Unassembled WGS sequence"/>
</dbReference>
<name>A0A7X2Z9Q4_9BACL</name>
<accession>A0A7X2Z9Q4</accession>
<feature type="transmembrane region" description="Helical" evidence="1">
    <location>
        <begin position="64"/>
        <end position="83"/>
    </location>
</feature>
<keyword evidence="1" id="KW-0812">Transmembrane</keyword>